<dbReference type="Proteomes" id="UP000064844">
    <property type="component" value="Chromosome"/>
</dbReference>
<reference evidence="2" key="2">
    <citation type="submission" date="2015-04" db="EMBL/GenBank/DDBJ databases">
        <title>A butyrogenic pathway from the amino acid lysine in a human gut commensal.</title>
        <authorList>
            <person name="de Vos W.M."/>
            <person name="Bui N.T.P."/>
            <person name="Plugge C.M."/>
            <person name="Ritari J."/>
        </authorList>
    </citation>
    <scope>NUCLEOTIDE SEQUENCE [LARGE SCALE GENOMIC DNA]</scope>
    <source>
        <strain evidence="2">AF211</strain>
    </source>
</reference>
<proteinExistence type="predicted"/>
<accession>A0A0S2W7H4</accession>
<dbReference type="AlphaFoldDB" id="A0A0S2W7H4"/>
<evidence type="ECO:0000313" key="2">
    <source>
        <dbReference type="Proteomes" id="UP000064844"/>
    </source>
</evidence>
<protein>
    <submittedName>
        <fullName evidence="1">Uncharacterized protein</fullName>
    </submittedName>
</protein>
<reference evidence="1 2" key="1">
    <citation type="journal article" date="2015" name="Nat. Commun.">
        <title>Production of butyrate from lysine and the Amadori product fructoselysine by a human gut commensal.</title>
        <authorList>
            <person name="Bui T.P."/>
            <person name="Ritari J."/>
            <person name="Boeren S."/>
            <person name="de Waard P."/>
            <person name="Plugge C.M."/>
            <person name="de Vos W.M."/>
        </authorList>
    </citation>
    <scope>NUCLEOTIDE SEQUENCE [LARGE SCALE GENOMIC DNA]</scope>
    <source>
        <strain evidence="1 2">AF211</strain>
    </source>
</reference>
<evidence type="ECO:0000313" key="1">
    <source>
        <dbReference type="EMBL" id="ALP95273.1"/>
    </source>
</evidence>
<keyword evidence="2" id="KW-1185">Reference proteome</keyword>
<dbReference type="EMBL" id="CP011307">
    <property type="protein sequence ID" value="ALP95273.1"/>
    <property type="molecule type" value="Genomic_DNA"/>
</dbReference>
<organism evidence="1 2">
    <name type="scientific">Intestinimonas butyriciproducens</name>
    <dbReference type="NCBI Taxonomy" id="1297617"/>
    <lineage>
        <taxon>Bacteria</taxon>
        <taxon>Bacillati</taxon>
        <taxon>Bacillota</taxon>
        <taxon>Clostridia</taxon>
        <taxon>Eubacteriales</taxon>
        <taxon>Intestinimonas</taxon>
    </lineage>
</organism>
<sequence length="39" mass="4402">MGRRSSSFKGGYLLSMLPVLYMVQEKISTDAIKTPLRNI</sequence>
<name>A0A0S2W7H4_9FIRM</name>
<dbReference type="KEGG" id="ibu:IB211_02882c"/>
<gene>
    <name evidence="1" type="ORF">IB211_02882c</name>
</gene>